<protein>
    <submittedName>
        <fullName evidence="2">Uncharacterized protein</fullName>
    </submittedName>
</protein>
<dbReference type="EMBL" id="KL584709">
    <property type="protein sequence ID" value="KEQ73486.1"/>
    <property type="molecule type" value="Genomic_DNA"/>
</dbReference>
<evidence type="ECO:0000313" key="3">
    <source>
        <dbReference type="Proteomes" id="UP000027730"/>
    </source>
</evidence>
<evidence type="ECO:0000256" key="1">
    <source>
        <dbReference type="SAM" id="MobiDB-lite"/>
    </source>
</evidence>
<evidence type="ECO:0000313" key="2">
    <source>
        <dbReference type="EMBL" id="KEQ73486.1"/>
    </source>
</evidence>
<gene>
    <name evidence="2" type="ORF">M436DRAFT_63772</name>
</gene>
<keyword evidence="3" id="KW-1185">Reference proteome</keyword>
<dbReference type="Proteomes" id="UP000027730">
    <property type="component" value="Unassembled WGS sequence"/>
</dbReference>
<dbReference type="GeneID" id="25413582"/>
<dbReference type="OrthoDB" id="3908931at2759"/>
<feature type="compositionally biased region" description="Basic and acidic residues" evidence="1">
    <location>
        <begin position="200"/>
        <end position="209"/>
    </location>
</feature>
<feature type="compositionally biased region" description="Polar residues" evidence="1">
    <location>
        <begin position="48"/>
        <end position="63"/>
    </location>
</feature>
<name>A0A074XFV7_9PEZI</name>
<reference evidence="2 3" key="1">
    <citation type="journal article" date="2014" name="BMC Genomics">
        <title>Genome sequencing of four Aureobasidium pullulans varieties: biotechnological potential, stress tolerance, and description of new species.</title>
        <authorList>
            <person name="Gostin Ar C."/>
            <person name="Ohm R.A."/>
            <person name="Kogej T."/>
            <person name="Sonjak S."/>
            <person name="Turk M."/>
            <person name="Zajc J."/>
            <person name="Zalar P."/>
            <person name="Grube M."/>
            <person name="Sun H."/>
            <person name="Han J."/>
            <person name="Sharma A."/>
            <person name="Chiniquy J."/>
            <person name="Ngan C.Y."/>
            <person name="Lipzen A."/>
            <person name="Barry K."/>
            <person name="Grigoriev I.V."/>
            <person name="Gunde-Cimerman N."/>
        </authorList>
    </citation>
    <scope>NUCLEOTIDE SEQUENCE [LARGE SCALE GENOMIC DNA]</scope>
    <source>
        <strain evidence="2 3">CBS 147.97</strain>
    </source>
</reference>
<organism evidence="2 3">
    <name type="scientific">Aureobasidium namibiae CBS 147.97</name>
    <dbReference type="NCBI Taxonomy" id="1043004"/>
    <lineage>
        <taxon>Eukaryota</taxon>
        <taxon>Fungi</taxon>
        <taxon>Dikarya</taxon>
        <taxon>Ascomycota</taxon>
        <taxon>Pezizomycotina</taxon>
        <taxon>Dothideomycetes</taxon>
        <taxon>Dothideomycetidae</taxon>
        <taxon>Dothideales</taxon>
        <taxon>Saccotheciaceae</taxon>
        <taxon>Aureobasidium</taxon>
    </lineage>
</organism>
<feature type="compositionally biased region" description="Basic and acidic residues" evidence="1">
    <location>
        <begin position="36"/>
        <end position="46"/>
    </location>
</feature>
<dbReference type="RefSeq" id="XP_013427650.1">
    <property type="nucleotide sequence ID" value="XM_013572196.1"/>
</dbReference>
<dbReference type="AlphaFoldDB" id="A0A074XFV7"/>
<dbReference type="HOGENOM" id="CLU_1180010_0_0_1"/>
<proteinExistence type="predicted"/>
<sequence>MCLIKRVTTLRSDGHSDNKDKVFYCNKSNGIRPCDDARIETSERGPGKSSQVALRPATSTNNEVVLHQDVSPRRQEPRPERRYSSERITPTYYAAYHRSTTTSAHTSSGAKWCCCHVYYQRHRSIVLRRTEQGFIVQKQRRSQSSAGPAAANRLYPCSICDEQQIPSLDSWPDTTALGLQNTFPRLSLWFEQHITNRRTENGYHVRDPQQHYIRGQRKSTIQLRQRQSSGQNRQP</sequence>
<feature type="compositionally biased region" description="Basic and acidic residues" evidence="1">
    <location>
        <begin position="70"/>
        <end position="85"/>
    </location>
</feature>
<feature type="compositionally biased region" description="Polar residues" evidence="1">
    <location>
        <begin position="218"/>
        <end position="235"/>
    </location>
</feature>
<feature type="region of interest" description="Disordered" evidence="1">
    <location>
        <begin position="200"/>
        <end position="235"/>
    </location>
</feature>
<feature type="region of interest" description="Disordered" evidence="1">
    <location>
        <begin position="36"/>
        <end position="86"/>
    </location>
</feature>
<accession>A0A074XFV7</accession>